<comment type="caution">
    <text evidence="3">The sequence shown here is derived from an EMBL/GenBank/DDBJ whole genome shotgun (WGS) entry which is preliminary data.</text>
</comment>
<dbReference type="RefSeq" id="WP_086788662.1">
    <property type="nucleotide sequence ID" value="NZ_JAGIOO010000001.1"/>
</dbReference>
<feature type="compositionally biased region" description="Low complexity" evidence="1">
    <location>
        <begin position="36"/>
        <end position="53"/>
    </location>
</feature>
<evidence type="ECO:0000256" key="2">
    <source>
        <dbReference type="SAM" id="Phobius"/>
    </source>
</evidence>
<keyword evidence="2" id="KW-0472">Membrane</keyword>
<feature type="transmembrane region" description="Helical" evidence="2">
    <location>
        <begin position="206"/>
        <end position="227"/>
    </location>
</feature>
<gene>
    <name evidence="3" type="ORF">JOF53_004326</name>
</gene>
<keyword evidence="2" id="KW-0812">Transmembrane</keyword>
<name>A0ABS5AFT8_9PSEU</name>
<feature type="compositionally biased region" description="Low complexity" evidence="1">
    <location>
        <begin position="235"/>
        <end position="253"/>
    </location>
</feature>
<accession>A0ABS5AFT8</accession>
<feature type="compositionally biased region" description="Polar residues" evidence="1">
    <location>
        <begin position="88"/>
        <end position="97"/>
    </location>
</feature>
<proteinExistence type="predicted"/>
<feature type="region of interest" description="Disordered" evidence="1">
    <location>
        <begin position="36"/>
        <end position="186"/>
    </location>
</feature>
<organism evidence="3 4">
    <name type="scientific">Crossiella equi</name>
    <dbReference type="NCBI Taxonomy" id="130796"/>
    <lineage>
        <taxon>Bacteria</taxon>
        <taxon>Bacillati</taxon>
        <taxon>Actinomycetota</taxon>
        <taxon>Actinomycetes</taxon>
        <taxon>Pseudonocardiales</taxon>
        <taxon>Pseudonocardiaceae</taxon>
        <taxon>Crossiella</taxon>
    </lineage>
</organism>
<dbReference type="Proteomes" id="UP001519363">
    <property type="component" value="Unassembled WGS sequence"/>
</dbReference>
<sequence>MTWHDELRKLDEGLAAGLISAEEYRARRDELLSAAAGAGGSPSFTPPGGQQQSIDSTQVMQPIRDSTPPPTAEATQVVPPVGNGGNAEATQVVRNWQPQPPAGDADRTQVVPNAGGQPGFPPPQPGYPSSPPSGFPQQQPPPGFPPQHQQRPPQQPPQNPWGDEASAAPPWGGAGDLPPLPPAGNEAWIRQGPEVFGASSGKSSKLLPIIGIVVVVALIGGAVWFFAFRKDDSSPTDTQAQTSQATPTTTTSQKPFEALPNGPGTPDPKSKVYDLAQLRSSGLLPEAEVDAVQAANPSGITYKGSTEDPFTYSTFVFEAKDAAAAKELRDKLAETARADGLVKGEVGDMPKTGEVQQFIDDSRAMFRIVWTSGNKVIRANVSQNPVPPQGPGRDEKLVAQFHRLVVGQVQPKFPGQ</sequence>
<reference evidence="3 4" key="1">
    <citation type="submission" date="2021-03" db="EMBL/GenBank/DDBJ databases">
        <title>Sequencing the genomes of 1000 actinobacteria strains.</title>
        <authorList>
            <person name="Klenk H.-P."/>
        </authorList>
    </citation>
    <scope>NUCLEOTIDE SEQUENCE [LARGE SCALE GENOMIC DNA]</scope>
    <source>
        <strain evidence="3 4">DSM 44580</strain>
    </source>
</reference>
<dbReference type="EMBL" id="JAGIOO010000001">
    <property type="protein sequence ID" value="MBP2475454.1"/>
    <property type="molecule type" value="Genomic_DNA"/>
</dbReference>
<keyword evidence="4" id="KW-1185">Reference proteome</keyword>
<evidence type="ECO:0000313" key="4">
    <source>
        <dbReference type="Proteomes" id="UP001519363"/>
    </source>
</evidence>
<evidence type="ECO:0000256" key="1">
    <source>
        <dbReference type="SAM" id="MobiDB-lite"/>
    </source>
</evidence>
<keyword evidence="2" id="KW-1133">Transmembrane helix</keyword>
<protein>
    <submittedName>
        <fullName evidence="3">Uncharacterized protein</fullName>
    </submittedName>
</protein>
<feature type="region of interest" description="Disordered" evidence="1">
    <location>
        <begin position="232"/>
        <end position="270"/>
    </location>
</feature>
<feature type="compositionally biased region" description="Pro residues" evidence="1">
    <location>
        <begin position="119"/>
        <end position="145"/>
    </location>
</feature>
<evidence type="ECO:0000313" key="3">
    <source>
        <dbReference type="EMBL" id="MBP2475454.1"/>
    </source>
</evidence>